<organism evidence="6">
    <name type="scientific">Desulfobacca acetoxidans</name>
    <dbReference type="NCBI Taxonomy" id="60893"/>
    <lineage>
        <taxon>Bacteria</taxon>
        <taxon>Pseudomonadati</taxon>
        <taxon>Thermodesulfobacteriota</taxon>
        <taxon>Desulfobaccia</taxon>
        <taxon>Desulfobaccales</taxon>
        <taxon>Desulfobaccaceae</taxon>
        <taxon>Desulfobacca</taxon>
    </lineage>
</organism>
<dbReference type="PANTHER" id="PTHR30313">
    <property type="entry name" value="DNA PRIMASE"/>
    <property type="match status" value="1"/>
</dbReference>
<dbReference type="SUPFAM" id="SSF57783">
    <property type="entry name" value="Zinc beta-ribbon"/>
    <property type="match status" value="1"/>
</dbReference>
<evidence type="ECO:0000259" key="5">
    <source>
        <dbReference type="SMART" id="SM00400"/>
    </source>
</evidence>
<dbReference type="Pfam" id="PF01807">
    <property type="entry name" value="Zn_ribbon_DnaG"/>
    <property type="match status" value="1"/>
</dbReference>
<dbReference type="InterPro" id="IPR002694">
    <property type="entry name" value="Znf_CHC2"/>
</dbReference>
<evidence type="ECO:0000256" key="2">
    <source>
        <dbReference type="ARBA" id="ARBA00022771"/>
    </source>
</evidence>
<comment type="caution">
    <text evidence="6">The sequence shown here is derived from an EMBL/GenBank/DDBJ whole genome shotgun (WGS) entry which is preliminary data.</text>
</comment>
<dbReference type="InterPro" id="IPR036977">
    <property type="entry name" value="DNA_primase_Znf_CHC2"/>
</dbReference>
<dbReference type="Gene3D" id="3.90.580.10">
    <property type="entry name" value="Zinc finger, CHC2-type domain"/>
    <property type="match status" value="1"/>
</dbReference>
<keyword evidence="3" id="KW-0862">Zinc</keyword>
<dbReference type="GO" id="GO:0003677">
    <property type="term" value="F:DNA binding"/>
    <property type="evidence" value="ECO:0007669"/>
    <property type="project" value="InterPro"/>
</dbReference>
<feature type="region of interest" description="Disordered" evidence="4">
    <location>
        <begin position="97"/>
        <end position="135"/>
    </location>
</feature>
<evidence type="ECO:0000313" key="6">
    <source>
        <dbReference type="EMBL" id="HHS29183.1"/>
    </source>
</evidence>
<dbReference type="EMBL" id="DTGR01000090">
    <property type="protein sequence ID" value="HHS29183.1"/>
    <property type="molecule type" value="Genomic_DNA"/>
</dbReference>
<protein>
    <recommendedName>
        <fullName evidence="5">Zinc finger CHC2-type domain-containing protein</fullName>
    </recommendedName>
</protein>
<dbReference type="GO" id="GO:0003899">
    <property type="term" value="F:DNA-directed RNA polymerase activity"/>
    <property type="evidence" value="ECO:0007669"/>
    <property type="project" value="InterPro"/>
</dbReference>
<dbReference type="SMART" id="SM00400">
    <property type="entry name" value="ZnF_CHCC"/>
    <property type="match status" value="1"/>
</dbReference>
<dbReference type="AlphaFoldDB" id="A0A7V6DPF7"/>
<feature type="domain" description="Zinc finger CHC2-type" evidence="5">
    <location>
        <begin position="34"/>
        <end position="88"/>
    </location>
</feature>
<evidence type="ECO:0000256" key="1">
    <source>
        <dbReference type="ARBA" id="ARBA00022723"/>
    </source>
</evidence>
<evidence type="ECO:0000256" key="4">
    <source>
        <dbReference type="SAM" id="MobiDB-lite"/>
    </source>
</evidence>
<dbReference type="GO" id="GO:0005737">
    <property type="term" value="C:cytoplasm"/>
    <property type="evidence" value="ECO:0007669"/>
    <property type="project" value="TreeGrafter"/>
</dbReference>
<dbReference type="GO" id="GO:0006269">
    <property type="term" value="P:DNA replication, synthesis of primer"/>
    <property type="evidence" value="ECO:0007669"/>
    <property type="project" value="TreeGrafter"/>
</dbReference>
<dbReference type="GO" id="GO:0008270">
    <property type="term" value="F:zinc ion binding"/>
    <property type="evidence" value="ECO:0007669"/>
    <property type="project" value="UniProtKB-KW"/>
</dbReference>
<keyword evidence="2" id="KW-0863">Zinc-finger</keyword>
<dbReference type="PANTHER" id="PTHR30313:SF2">
    <property type="entry name" value="DNA PRIMASE"/>
    <property type="match status" value="1"/>
</dbReference>
<keyword evidence="1" id="KW-0479">Metal-binding</keyword>
<evidence type="ECO:0000256" key="3">
    <source>
        <dbReference type="ARBA" id="ARBA00022833"/>
    </source>
</evidence>
<reference evidence="6" key="1">
    <citation type="journal article" date="2020" name="mSystems">
        <title>Genome- and Community-Level Interaction Insights into Carbon Utilization and Element Cycling Functions of Hydrothermarchaeota in Hydrothermal Sediment.</title>
        <authorList>
            <person name="Zhou Z."/>
            <person name="Liu Y."/>
            <person name="Xu W."/>
            <person name="Pan J."/>
            <person name="Luo Z.H."/>
            <person name="Li M."/>
        </authorList>
    </citation>
    <scope>NUCLEOTIDE SEQUENCE [LARGE SCALE GENOMIC DNA]</scope>
    <source>
        <strain evidence="6">SpSt-767</strain>
    </source>
</reference>
<name>A0A7V6DPF7_9BACT</name>
<accession>A0A7V6DPF7</accession>
<dbReference type="InterPro" id="IPR050219">
    <property type="entry name" value="DnaG_primase"/>
</dbReference>
<feature type="compositionally biased region" description="Polar residues" evidence="4">
    <location>
        <begin position="113"/>
        <end position="123"/>
    </location>
</feature>
<proteinExistence type="predicted"/>
<gene>
    <name evidence="6" type="ORF">ENV52_05715</name>
</gene>
<sequence>MSIDLKAEVLSRLDFRALFAKELGPLKYGRGDQAKAKCPFHNDIAPSLSLNLQSGLWNCFGCQAGGDVFNFIQKKYKTDFRGALGLLAKASLTWTLSTSRNGKRSSAGFGDTPLSTSTMSSVASGPAGAPMRPAP</sequence>